<sequence>MSTQKTYEPKPYSNPYLVGVGLGLVLLAAFLIMGRGLGASGAASTLVAVGIEKVAPEHAANNNFYKEYLGDGTTNPLKDWLVFEVLGVIVGGFLSGTFAHRINFTTEKGPNVTNKQRLIYAFIGGTIMGIGAKLARGCTSGLALTGGAVLSLGGWLFMLAVFAGAYAVAYFIRRQWL</sequence>
<organism evidence="10 11">
    <name type="scientific">Stygiobacter electus</name>
    <dbReference type="NCBI Taxonomy" id="3032292"/>
    <lineage>
        <taxon>Bacteria</taxon>
        <taxon>Pseudomonadati</taxon>
        <taxon>Ignavibacteriota</taxon>
        <taxon>Ignavibacteria</taxon>
        <taxon>Ignavibacteriales</taxon>
        <taxon>Melioribacteraceae</taxon>
        <taxon>Stygiobacter</taxon>
    </lineage>
</organism>
<keyword evidence="7 9" id="KW-0472">Membrane</keyword>
<protein>
    <submittedName>
        <fullName evidence="10">YeeE/YedE thiosulfate transporter family protein</fullName>
    </submittedName>
</protein>
<dbReference type="GO" id="GO:0005886">
    <property type="term" value="C:plasma membrane"/>
    <property type="evidence" value="ECO:0007669"/>
    <property type="project" value="UniProtKB-SubCell"/>
</dbReference>
<comment type="similarity">
    <text evidence="8">Belongs to the TsuA/YedE (TC 9.B.102) family.</text>
</comment>
<name>A0AAE3TDL7_9BACT</name>
<reference evidence="10" key="1">
    <citation type="submission" date="2023-03" db="EMBL/GenBank/DDBJ databases">
        <title>Stygiobacter electus gen. nov., sp. nov., facultatively anaerobic thermotolerant bacterium of the class Ignavibacteria from a well of Yessentuki mineral water deposit.</title>
        <authorList>
            <person name="Podosokorskaya O.A."/>
            <person name="Elcheninov A.G."/>
            <person name="Petrova N.F."/>
            <person name="Zavarzina D.G."/>
            <person name="Kublanov I.V."/>
            <person name="Merkel A.Y."/>
        </authorList>
    </citation>
    <scope>NUCLEOTIDE SEQUENCE</scope>
    <source>
        <strain evidence="10">09-Me</strain>
    </source>
</reference>
<dbReference type="PANTHER" id="PTHR30574">
    <property type="entry name" value="INNER MEMBRANE PROTEIN YEDE"/>
    <property type="match status" value="1"/>
</dbReference>
<feature type="transmembrane region" description="Helical" evidence="9">
    <location>
        <begin position="80"/>
        <end position="98"/>
    </location>
</feature>
<evidence type="ECO:0000256" key="4">
    <source>
        <dbReference type="ARBA" id="ARBA00022519"/>
    </source>
</evidence>
<evidence type="ECO:0000256" key="9">
    <source>
        <dbReference type="SAM" id="Phobius"/>
    </source>
</evidence>
<keyword evidence="6 9" id="KW-1133">Transmembrane helix</keyword>
<evidence type="ECO:0000313" key="10">
    <source>
        <dbReference type="EMBL" id="MDF1612676.1"/>
    </source>
</evidence>
<keyword evidence="5 9" id="KW-0812">Transmembrane</keyword>
<evidence type="ECO:0000256" key="5">
    <source>
        <dbReference type="ARBA" id="ARBA00022692"/>
    </source>
</evidence>
<feature type="transmembrane region" description="Helical" evidence="9">
    <location>
        <begin position="118"/>
        <end position="135"/>
    </location>
</feature>
<dbReference type="PANTHER" id="PTHR30574:SF1">
    <property type="entry name" value="SULPHUR TRANSPORT DOMAIN-CONTAINING PROTEIN"/>
    <property type="match status" value="1"/>
</dbReference>
<dbReference type="Proteomes" id="UP001221302">
    <property type="component" value="Unassembled WGS sequence"/>
</dbReference>
<feature type="transmembrane region" description="Helical" evidence="9">
    <location>
        <begin position="12"/>
        <end position="33"/>
    </location>
</feature>
<evidence type="ECO:0000256" key="6">
    <source>
        <dbReference type="ARBA" id="ARBA00022989"/>
    </source>
</evidence>
<gene>
    <name evidence="10" type="ORF">P0M35_10985</name>
</gene>
<feature type="transmembrane region" description="Helical" evidence="9">
    <location>
        <begin position="147"/>
        <end position="172"/>
    </location>
</feature>
<evidence type="ECO:0000256" key="3">
    <source>
        <dbReference type="ARBA" id="ARBA00022475"/>
    </source>
</evidence>
<comment type="caution">
    <text evidence="10">The sequence shown here is derived from an EMBL/GenBank/DDBJ whole genome shotgun (WGS) entry which is preliminary data.</text>
</comment>
<evidence type="ECO:0000256" key="2">
    <source>
        <dbReference type="ARBA" id="ARBA00022448"/>
    </source>
</evidence>
<dbReference type="RefSeq" id="WP_321536447.1">
    <property type="nucleotide sequence ID" value="NZ_JARGDL010000016.1"/>
</dbReference>
<evidence type="ECO:0000256" key="8">
    <source>
        <dbReference type="ARBA" id="ARBA00035655"/>
    </source>
</evidence>
<proteinExistence type="inferred from homology"/>
<evidence type="ECO:0000313" key="11">
    <source>
        <dbReference type="Proteomes" id="UP001221302"/>
    </source>
</evidence>
<comment type="subcellular location">
    <subcellularLocation>
        <location evidence="1">Cell inner membrane</location>
        <topology evidence="1">Multi-pass membrane protein</topology>
    </subcellularLocation>
</comment>
<dbReference type="Pfam" id="PF04143">
    <property type="entry name" value="Sulf_transp"/>
    <property type="match status" value="1"/>
</dbReference>
<keyword evidence="4" id="KW-0997">Cell inner membrane</keyword>
<evidence type="ECO:0000256" key="1">
    <source>
        <dbReference type="ARBA" id="ARBA00004429"/>
    </source>
</evidence>
<keyword evidence="11" id="KW-1185">Reference proteome</keyword>
<keyword evidence="3" id="KW-1003">Cell membrane</keyword>
<evidence type="ECO:0000256" key="7">
    <source>
        <dbReference type="ARBA" id="ARBA00023136"/>
    </source>
</evidence>
<accession>A0AAE3TDL7</accession>
<dbReference type="AlphaFoldDB" id="A0AAE3TDL7"/>
<dbReference type="InterPro" id="IPR007272">
    <property type="entry name" value="Sulf_transp_TsuA/YedE"/>
</dbReference>
<dbReference type="EMBL" id="JARGDL010000016">
    <property type="protein sequence ID" value="MDF1612676.1"/>
    <property type="molecule type" value="Genomic_DNA"/>
</dbReference>
<keyword evidence="2" id="KW-0813">Transport</keyword>